<evidence type="ECO:0000256" key="1">
    <source>
        <dbReference type="SAM" id="MobiDB-lite"/>
    </source>
</evidence>
<evidence type="ECO:0000313" key="2">
    <source>
        <dbReference type="EMBL" id="EGT36016.1"/>
    </source>
</evidence>
<feature type="compositionally biased region" description="Basic and acidic residues" evidence="1">
    <location>
        <begin position="45"/>
        <end position="59"/>
    </location>
</feature>
<sequence>MFGIIGTNLVSSSIRSAHYEQSSDEMKRGGGLGVFRRRQARNVDRSELFDQSDEQDRNMSEGWDTSSFGVSRGGWNEWEIVEDFFPRDM</sequence>
<organism evidence="3">
    <name type="scientific">Caenorhabditis brenneri</name>
    <name type="common">Nematode worm</name>
    <dbReference type="NCBI Taxonomy" id="135651"/>
    <lineage>
        <taxon>Eukaryota</taxon>
        <taxon>Metazoa</taxon>
        <taxon>Ecdysozoa</taxon>
        <taxon>Nematoda</taxon>
        <taxon>Chromadorea</taxon>
        <taxon>Rhabditida</taxon>
        <taxon>Rhabditina</taxon>
        <taxon>Rhabditomorpha</taxon>
        <taxon>Rhabditoidea</taxon>
        <taxon>Rhabditidae</taxon>
        <taxon>Peloderinae</taxon>
        <taxon>Caenorhabditis</taxon>
    </lineage>
</organism>
<dbReference type="EMBL" id="GL379929">
    <property type="protein sequence ID" value="EGT36016.1"/>
    <property type="molecule type" value="Genomic_DNA"/>
</dbReference>
<name>G0NQX2_CAEBE</name>
<reference evidence="3" key="1">
    <citation type="submission" date="2011-07" db="EMBL/GenBank/DDBJ databases">
        <authorList>
            <consortium name="Caenorhabditis brenneri Sequencing and Analysis Consortium"/>
            <person name="Wilson R.K."/>
        </authorList>
    </citation>
    <scope>NUCLEOTIDE SEQUENCE [LARGE SCALE GENOMIC DNA]</scope>
    <source>
        <strain evidence="3">PB2801</strain>
    </source>
</reference>
<dbReference type="InParanoid" id="G0NQX2"/>
<keyword evidence="3" id="KW-1185">Reference proteome</keyword>
<proteinExistence type="predicted"/>
<feature type="region of interest" description="Disordered" evidence="1">
    <location>
        <begin position="45"/>
        <end position="65"/>
    </location>
</feature>
<dbReference type="HOGENOM" id="CLU_2456755_0_0_1"/>
<dbReference type="Proteomes" id="UP000008068">
    <property type="component" value="Unassembled WGS sequence"/>
</dbReference>
<evidence type="ECO:0000313" key="3">
    <source>
        <dbReference type="Proteomes" id="UP000008068"/>
    </source>
</evidence>
<gene>
    <name evidence="2" type="ORF">CAEBREN_24783</name>
</gene>
<protein>
    <submittedName>
        <fullName evidence="2">Uncharacterized protein</fullName>
    </submittedName>
</protein>
<accession>G0NQX2</accession>
<dbReference type="AlphaFoldDB" id="G0NQX2"/>